<organism evidence="2 3">
    <name type="scientific">Nepenthes gracilis</name>
    <name type="common">Slender pitcher plant</name>
    <dbReference type="NCBI Taxonomy" id="150966"/>
    <lineage>
        <taxon>Eukaryota</taxon>
        <taxon>Viridiplantae</taxon>
        <taxon>Streptophyta</taxon>
        <taxon>Embryophyta</taxon>
        <taxon>Tracheophyta</taxon>
        <taxon>Spermatophyta</taxon>
        <taxon>Magnoliopsida</taxon>
        <taxon>eudicotyledons</taxon>
        <taxon>Gunneridae</taxon>
        <taxon>Pentapetalae</taxon>
        <taxon>Caryophyllales</taxon>
        <taxon>Nepenthaceae</taxon>
        <taxon>Nepenthes</taxon>
    </lineage>
</organism>
<protein>
    <submittedName>
        <fullName evidence="2">Uncharacterized protein</fullName>
    </submittedName>
</protein>
<dbReference type="EMBL" id="BSYO01000023">
    <property type="protein sequence ID" value="GMH21207.1"/>
    <property type="molecule type" value="Genomic_DNA"/>
</dbReference>
<evidence type="ECO:0000313" key="3">
    <source>
        <dbReference type="Proteomes" id="UP001279734"/>
    </source>
</evidence>
<name>A0AAD3XXD1_NEPGR</name>
<evidence type="ECO:0000313" key="2">
    <source>
        <dbReference type="EMBL" id="GMH21207.1"/>
    </source>
</evidence>
<evidence type="ECO:0000256" key="1">
    <source>
        <dbReference type="SAM" id="MobiDB-lite"/>
    </source>
</evidence>
<sequence>MFLILRQHIQHIQCSGRGKQQQQDQLSTSTPMHNLSQPVGRRWNNLLQSSQSIRGITKVISRGAAAFSTARGGHYHTPRCKAFCENLYYYQQEQHSRPTAAGTHRFGYSRAKGSKVAAYNTPSAKPM</sequence>
<keyword evidence="3" id="KW-1185">Reference proteome</keyword>
<feature type="region of interest" description="Disordered" evidence="1">
    <location>
        <begin position="15"/>
        <end position="35"/>
    </location>
</feature>
<dbReference type="AlphaFoldDB" id="A0AAD3XXD1"/>
<comment type="caution">
    <text evidence="2">The sequence shown here is derived from an EMBL/GenBank/DDBJ whole genome shotgun (WGS) entry which is preliminary data.</text>
</comment>
<dbReference type="Proteomes" id="UP001279734">
    <property type="component" value="Unassembled WGS sequence"/>
</dbReference>
<reference evidence="2" key="1">
    <citation type="submission" date="2023-05" db="EMBL/GenBank/DDBJ databases">
        <title>Nepenthes gracilis genome sequencing.</title>
        <authorList>
            <person name="Fukushima K."/>
        </authorList>
    </citation>
    <scope>NUCLEOTIDE SEQUENCE</scope>
    <source>
        <strain evidence="2">SING2019-196</strain>
    </source>
</reference>
<gene>
    <name evidence="2" type="ORF">Nepgr_023049</name>
</gene>
<accession>A0AAD3XXD1</accession>
<proteinExistence type="predicted"/>